<evidence type="ECO:0000313" key="3">
    <source>
        <dbReference type="Proteomes" id="UP000239563"/>
    </source>
</evidence>
<dbReference type="EMBL" id="LT795061">
    <property type="protein sequence ID" value="SJX63461.1"/>
    <property type="molecule type" value="Genomic_DNA"/>
</dbReference>
<dbReference type="Proteomes" id="UP000239563">
    <property type="component" value="Chromosome VIII"/>
</dbReference>
<name>A0A2N8UF76_9BASI</name>
<feature type="signal peptide" evidence="1">
    <location>
        <begin position="1"/>
        <end position="27"/>
    </location>
</feature>
<gene>
    <name evidence="2" type="ORF">SRS1_02614</name>
</gene>
<feature type="chain" id="PRO_5014718260" evidence="1">
    <location>
        <begin position="28"/>
        <end position="170"/>
    </location>
</feature>
<evidence type="ECO:0000313" key="2">
    <source>
        <dbReference type="EMBL" id="SJX63461.1"/>
    </source>
</evidence>
<accession>A0A2N8UF76</accession>
<dbReference type="AlphaFoldDB" id="A0A2N8UF76"/>
<organism evidence="2 3">
    <name type="scientific">Sporisorium reilianum f. sp. reilianum</name>
    <dbReference type="NCBI Taxonomy" id="72559"/>
    <lineage>
        <taxon>Eukaryota</taxon>
        <taxon>Fungi</taxon>
        <taxon>Dikarya</taxon>
        <taxon>Basidiomycota</taxon>
        <taxon>Ustilaginomycotina</taxon>
        <taxon>Ustilaginomycetes</taxon>
        <taxon>Ustilaginales</taxon>
        <taxon>Ustilaginaceae</taxon>
        <taxon>Sporisorium</taxon>
    </lineage>
</organism>
<protein>
    <submittedName>
        <fullName evidence="2">Related to Mig1 protein</fullName>
    </submittedName>
</protein>
<proteinExistence type="predicted"/>
<reference evidence="2 3" key="1">
    <citation type="submission" date="2017-02" db="EMBL/GenBank/DDBJ databases">
        <authorList>
            <person name="Peterson S.W."/>
        </authorList>
    </citation>
    <scope>NUCLEOTIDE SEQUENCE [LARGE SCALE GENOMIC DNA]</scope>
    <source>
        <strain evidence="2 3">SRS1_H2-8</strain>
    </source>
</reference>
<evidence type="ECO:0000256" key="1">
    <source>
        <dbReference type="SAM" id="SignalP"/>
    </source>
</evidence>
<sequence length="170" mass="18659">MSTTQRSAFTLAFGLMLAFLQVILVAAEGDVVCSAKPPVLPSNDLYTQHCPHDKGDRSGRNWPCFTHSSGSLHGADVSRSTSDDQFDNESLLLAKDADLVCIKIEFNPLYDGGHILAVSKIDPKSEYRLFITSDDDVNTVILDSDKQGSNLTIGGKNYFIHLRKEKPEAN</sequence>
<keyword evidence="1" id="KW-0732">Signal</keyword>